<accession>A0AAV6UY49</accession>
<dbReference type="InterPro" id="IPR017981">
    <property type="entry name" value="GPCR_2-like_7TM"/>
</dbReference>
<dbReference type="PROSITE" id="PS50261">
    <property type="entry name" value="G_PROTEIN_RECEP_F2_4"/>
    <property type="match status" value="1"/>
</dbReference>
<organism evidence="7 8">
    <name type="scientific">Oedothorax gibbosus</name>
    <dbReference type="NCBI Taxonomy" id="931172"/>
    <lineage>
        <taxon>Eukaryota</taxon>
        <taxon>Metazoa</taxon>
        <taxon>Ecdysozoa</taxon>
        <taxon>Arthropoda</taxon>
        <taxon>Chelicerata</taxon>
        <taxon>Arachnida</taxon>
        <taxon>Araneae</taxon>
        <taxon>Araneomorphae</taxon>
        <taxon>Entelegynae</taxon>
        <taxon>Araneoidea</taxon>
        <taxon>Linyphiidae</taxon>
        <taxon>Erigoninae</taxon>
        <taxon>Oedothorax</taxon>
    </lineage>
</organism>
<evidence type="ECO:0000313" key="7">
    <source>
        <dbReference type="EMBL" id="KAG8188633.1"/>
    </source>
</evidence>
<evidence type="ECO:0000256" key="5">
    <source>
        <dbReference type="SAM" id="Phobius"/>
    </source>
</evidence>
<feature type="transmembrane region" description="Helical" evidence="5">
    <location>
        <begin position="93"/>
        <end position="117"/>
    </location>
</feature>
<comment type="subcellular location">
    <subcellularLocation>
        <location evidence="1">Membrane</location>
        <topology evidence="1">Multi-pass membrane protein</topology>
    </subcellularLocation>
</comment>
<sequence length="393" mass="44773">METTTVTESSFQNISDISYFDTTINIVTDSTIFNPNNNITDDTIFTSTINYFNDTIFTSTINYFNDTNFNAINNITNGTNSSNAAPAHDFSKYFPLIIAEMALSCLCLIFSIAVYCVLPEFKNVHGKNLISMSVSLLITFVFLICDLLWRKVVSRSVCFNMAVVIHVTFLANFFWTNVMAFDIWKSLTDMKAKGEVKGGSTKFLKYSIYAWTMTLLTSITAAVLDLTNWVDPKYRPNFGTKRCWLNGRTAFYFYFNLPVGLILLCNLCLFLATLRKLVIIKRMTAVLNVRQQQQRLYLYLKLFLIMGITWTTEYLPLLTGIRFLYAIAGMMTALHGVFLFFIFVCKKKILVNFFKIVLSKNASKSSVSYSTSQQTVSTSNKKISVDKMSDSKF</sequence>
<dbReference type="Pfam" id="PF00002">
    <property type="entry name" value="7tm_2"/>
    <property type="match status" value="1"/>
</dbReference>
<dbReference type="GO" id="GO:0016020">
    <property type="term" value="C:membrane"/>
    <property type="evidence" value="ECO:0007669"/>
    <property type="project" value="UniProtKB-SubCell"/>
</dbReference>
<evidence type="ECO:0000256" key="3">
    <source>
        <dbReference type="ARBA" id="ARBA00022989"/>
    </source>
</evidence>
<feature type="transmembrane region" description="Helical" evidence="5">
    <location>
        <begin position="296"/>
        <end position="317"/>
    </location>
</feature>
<dbReference type="CDD" id="cd15039">
    <property type="entry name" value="7tmB3_Methuselah-like"/>
    <property type="match status" value="1"/>
</dbReference>
<keyword evidence="8" id="KW-1185">Reference proteome</keyword>
<dbReference type="EMBL" id="JAFNEN010000235">
    <property type="protein sequence ID" value="KAG8188633.1"/>
    <property type="molecule type" value="Genomic_DNA"/>
</dbReference>
<protein>
    <recommendedName>
        <fullName evidence="6">G-protein coupled receptors family 2 profile 2 domain-containing protein</fullName>
    </recommendedName>
</protein>
<keyword evidence="4 5" id="KW-0472">Membrane</keyword>
<dbReference type="AlphaFoldDB" id="A0AAV6UY49"/>
<feature type="transmembrane region" description="Helical" evidence="5">
    <location>
        <begin position="250"/>
        <end position="275"/>
    </location>
</feature>
<dbReference type="Gene3D" id="1.20.1070.10">
    <property type="entry name" value="Rhodopsin 7-helix transmembrane proteins"/>
    <property type="match status" value="1"/>
</dbReference>
<dbReference type="GO" id="GO:0004930">
    <property type="term" value="F:G protein-coupled receptor activity"/>
    <property type="evidence" value="ECO:0007669"/>
    <property type="project" value="InterPro"/>
</dbReference>
<feature type="transmembrane region" description="Helical" evidence="5">
    <location>
        <begin position="129"/>
        <end position="149"/>
    </location>
</feature>
<proteinExistence type="predicted"/>
<keyword evidence="3 5" id="KW-1133">Transmembrane helix</keyword>
<dbReference type="InterPro" id="IPR000832">
    <property type="entry name" value="GPCR_2_secretin-like"/>
</dbReference>
<dbReference type="PANTHER" id="PTHR45902:SF3">
    <property type="entry name" value="G-PROTEIN COUPLED RECEPTORS FAMILY 2 PROFILE 2 DOMAIN-CONTAINING PROTEIN"/>
    <property type="match status" value="1"/>
</dbReference>
<feature type="transmembrane region" description="Helical" evidence="5">
    <location>
        <begin position="161"/>
        <end position="187"/>
    </location>
</feature>
<evidence type="ECO:0000256" key="4">
    <source>
        <dbReference type="ARBA" id="ARBA00023136"/>
    </source>
</evidence>
<feature type="transmembrane region" description="Helical" evidence="5">
    <location>
        <begin position="208"/>
        <end position="230"/>
    </location>
</feature>
<dbReference type="Proteomes" id="UP000827092">
    <property type="component" value="Unassembled WGS sequence"/>
</dbReference>
<gene>
    <name evidence="7" type="ORF">JTE90_005986</name>
</gene>
<feature type="transmembrane region" description="Helical" evidence="5">
    <location>
        <begin position="323"/>
        <end position="345"/>
    </location>
</feature>
<keyword evidence="2 5" id="KW-0812">Transmembrane</keyword>
<evidence type="ECO:0000256" key="2">
    <source>
        <dbReference type="ARBA" id="ARBA00022692"/>
    </source>
</evidence>
<evidence type="ECO:0000313" key="8">
    <source>
        <dbReference type="Proteomes" id="UP000827092"/>
    </source>
</evidence>
<evidence type="ECO:0000259" key="6">
    <source>
        <dbReference type="PROSITE" id="PS50261"/>
    </source>
</evidence>
<name>A0AAV6UY49_9ARAC</name>
<dbReference type="PANTHER" id="PTHR45902">
    <property type="entry name" value="LATROPHILIN RECEPTOR-LIKE PROTEIN A"/>
    <property type="match status" value="1"/>
</dbReference>
<comment type="caution">
    <text evidence="7">The sequence shown here is derived from an EMBL/GenBank/DDBJ whole genome shotgun (WGS) entry which is preliminary data.</text>
</comment>
<feature type="domain" description="G-protein coupled receptors family 2 profile 2" evidence="6">
    <location>
        <begin position="93"/>
        <end position="347"/>
    </location>
</feature>
<reference evidence="7 8" key="1">
    <citation type="journal article" date="2022" name="Nat. Ecol. Evol.">
        <title>A masculinizing supergene underlies an exaggerated male reproductive morph in a spider.</title>
        <authorList>
            <person name="Hendrickx F."/>
            <person name="De Corte Z."/>
            <person name="Sonet G."/>
            <person name="Van Belleghem S.M."/>
            <person name="Kostlbacher S."/>
            <person name="Vangestel C."/>
        </authorList>
    </citation>
    <scope>NUCLEOTIDE SEQUENCE [LARGE SCALE GENOMIC DNA]</scope>
    <source>
        <strain evidence="7">W744_W776</strain>
    </source>
</reference>
<dbReference type="GO" id="GO:0007166">
    <property type="term" value="P:cell surface receptor signaling pathway"/>
    <property type="evidence" value="ECO:0007669"/>
    <property type="project" value="InterPro"/>
</dbReference>
<dbReference type="InterPro" id="IPR053231">
    <property type="entry name" value="GPCR_LN-TM7"/>
</dbReference>
<evidence type="ECO:0000256" key="1">
    <source>
        <dbReference type="ARBA" id="ARBA00004141"/>
    </source>
</evidence>